<name>A0ABS4IGJ7_9BACI</name>
<dbReference type="Proteomes" id="UP001519345">
    <property type="component" value="Unassembled WGS sequence"/>
</dbReference>
<proteinExistence type="predicted"/>
<evidence type="ECO:0000256" key="1">
    <source>
        <dbReference type="SAM" id="MobiDB-lite"/>
    </source>
</evidence>
<organism evidence="2 3">
    <name type="scientific">Virgibacillus natechei</name>
    <dbReference type="NCBI Taxonomy" id="1216297"/>
    <lineage>
        <taxon>Bacteria</taxon>
        <taxon>Bacillati</taxon>
        <taxon>Bacillota</taxon>
        <taxon>Bacilli</taxon>
        <taxon>Bacillales</taxon>
        <taxon>Bacillaceae</taxon>
        <taxon>Virgibacillus</taxon>
    </lineage>
</organism>
<sequence length="59" mass="6581">MTIKSEKNFVSSLPLNTSRTTARERTTPAAAVKPYKKRAAINIVMFGANAQRRDDGKDR</sequence>
<feature type="region of interest" description="Disordered" evidence="1">
    <location>
        <begin position="1"/>
        <end position="31"/>
    </location>
</feature>
<dbReference type="EMBL" id="JAGGKX010000010">
    <property type="protein sequence ID" value="MBP1970062.1"/>
    <property type="molecule type" value="Genomic_DNA"/>
</dbReference>
<protein>
    <submittedName>
        <fullName evidence="2">Uncharacterized protein</fullName>
    </submittedName>
</protein>
<gene>
    <name evidence="2" type="ORF">J2Z83_002178</name>
</gene>
<comment type="caution">
    <text evidence="2">The sequence shown here is derived from an EMBL/GenBank/DDBJ whole genome shotgun (WGS) entry which is preliminary data.</text>
</comment>
<evidence type="ECO:0000313" key="2">
    <source>
        <dbReference type="EMBL" id="MBP1970062.1"/>
    </source>
</evidence>
<reference evidence="2 3" key="1">
    <citation type="submission" date="2021-03" db="EMBL/GenBank/DDBJ databases">
        <title>Genomic Encyclopedia of Type Strains, Phase IV (KMG-IV): sequencing the most valuable type-strain genomes for metagenomic binning, comparative biology and taxonomic classification.</title>
        <authorList>
            <person name="Goeker M."/>
        </authorList>
    </citation>
    <scope>NUCLEOTIDE SEQUENCE [LARGE SCALE GENOMIC DNA]</scope>
    <source>
        <strain evidence="2 3">DSM 25609</strain>
    </source>
</reference>
<feature type="compositionally biased region" description="Polar residues" evidence="1">
    <location>
        <begin position="8"/>
        <end position="18"/>
    </location>
</feature>
<keyword evidence="3" id="KW-1185">Reference proteome</keyword>
<evidence type="ECO:0000313" key="3">
    <source>
        <dbReference type="Proteomes" id="UP001519345"/>
    </source>
</evidence>
<accession>A0ABS4IGJ7</accession>